<accession>A0ABN3II65</accession>
<protein>
    <recommendedName>
        <fullName evidence="2">Coenzyme Q-binding protein COQ10 START domain-containing protein</fullName>
    </recommendedName>
</protein>
<dbReference type="EMBL" id="BAAARW010000003">
    <property type="protein sequence ID" value="GAA2405436.1"/>
    <property type="molecule type" value="Genomic_DNA"/>
</dbReference>
<evidence type="ECO:0000313" key="3">
    <source>
        <dbReference type="EMBL" id="GAA2405436.1"/>
    </source>
</evidence>
<dbReference type="PANTHER" id="PTHR33824">
    <property type="entry name" value="POLYKETIDE CYCLASE/DEHYDRASE AND LIPID TRANSPORT SUPERFAMILY PROTEIN"/>
    <property type="match status" value="1"/>
</dbReference>
<dbReference type="InterPro" id="IPR023393">
    <property type="entry name" value="START-like_dom_sf"/>
</dbReference>
<feature type="compositionally biased region" description="Acidic residues" evidence="1">
    <location>
        <begin position="297"/>
        <end position="309"/>
    </location>
</feature>
<feature type="compositionally biased region" description="Basic and acidic residues" evidence="1">
    <location>
        <begin position="397"/>
        <end position="409"/>
    </location>
</feature>
<feature type="compositionally biased region" description="Acidic residues" evidence="1">
    <location>
        <begin position="316"/>
        <end position="341"/>
    </location>
</feature>
<name>A0ABN3II65_9ACTN</name>
<dbReference type="CDD" id="cd07817">
    <property type="entry name" value="SRPBCC_8"/>
    <property type="match status" value="1"/>
</dbReference>
<organism evidence="3 4">
    <name type="scientific">Actinomadura vinacea</name>
    <dbReference type="NCBI Taxonomy" id="115336"/>
    <lineage>
        <taxon>Bacteria</taxon>
        <taxon>Bacillati</taxon>
        <taxon>Actinomycetota</taxon>
        <taxon>Actinomycetes</taxon>
        <taxon>Streptosporangiales</taxon>
        <taxon>Thermomonosporaceae</taxon>
        <taxon>Actinomadura</taxon>
    </lineage>
</organism>
<evidence type="ECO:0000259" key="2">
    <source>
        <dbReference type="Pfam" id="PF03364"/>
    </source>
</evidence>
<reference evidence="3 4" key="1">
    <citation type="journal article" date="2019" name="Int. J. Syst. Evol. Microbiol.">
        <title>The Global Catalogue of Microorganisms (GCM) 10K type strain sequencing project: providing services to taxonomists for standard genome sequencing and annotation.</title>
        <authorList>
            <consortium name="The Broad Institute Genomics Platform"/>
            <consortium name="The Broad Institute Genome Sequencing Center for Infectious Disease"/>
            <person name="Wu L."/>
            <person name="Ma J."/>
        </authorList>
    </citation>
    <scope>NUCLEOTIDE SEQUENCE [LARGE SCALE GENOMIC DNA]</scope>
    <source>
        <strain evidence="3 4">JCM 3325</strain>
    </source>
</reference>
<dbReference type="InterPro" id="IPR047137">
    <property type="entry name" value="ORF3"/>
</dbReference>
<dbReference type="Gene3D" id="3.30.530.20">
    <property type="match status" value="1"/>
</dbReference>
<evidence type="ECO:0000256" key="1">
    <source>
        <dbReference type="SAM" id="MobiDB-lite"/>
    </source>
</evidence>
<dbReference type="Pfam" id="PF03364">
    <property type="entry name" value="Polyketide_cyc"/>
    <property type="match status" value="1"/>
</dbReference>
<gene>
    <name evidence="3" type="ORF">GCM10010191_11600</name>
</gene>
<keyword evidence="4" id="KW-1185">Reference proteome</keyword>
<feature type="compositionally biased region" description="Acidic residues" evidence="1">
    <location>
        <begin position="373"/>
        <end position="383"/>
    </location>
</feature>
<sequence length="434" mass="49156">MTMTERKGPAKGTELTEGLPTERLAQEAQNFLNALAERALLSISDKLSESTDQLVDHLEQGGPGIKSAVSGLTALVAGKSPFRAAASAGATGLKEKVKKMFGGGKGGKSALKLTNIVEQMDVGVPIRLAYNQWTQFKDFPSFMKKIEGAEQESEEKVNWKAQILWSHRNWESTIVEQVPDDHIVWRSKGPKGYVDGVVSFSELAPNLTRIMLVMEYHPQGFFEHTGNLWRAQGRRTRLEMKHFRRHVMAHVILEPDEIEGWRGEIRDSQVVKTHEETLDEERRREEGEPEGRAEAPEAPEGEEVAEERDEERAEPTEEEPAEEERELVGEADEGEPPEEREEEAREAPAEEPEDSGGAVRTRTRRTTKASRGEEEEEEEERGEEEARPRRPRAPAQRRAEPTARRGQDRDVEEDEVQDERDRERATSRRRSGAR</sequence>
<dbReference type="PANTHER" id="PTHR33824:SF7">
    <property type="entry name" value="POLYKETIDE CYCLASE_DEHYDRASE AND LIPID TRANSPORT SUPERFAMILY PROTEIN"/>
    <property type="match status" value="1"/>
</dbReference>
<feature type="compositionally biased region" description="Basic and acidic residues" evidence="1">
    <location>
        <begin position="269"/>
        <end position="295"/>
    </location>
</feature>
<comment type="caution">
    <text evidence="3">The sequence shown here is derived from an EMBL/GenBank/DDBJ whole genome shotgun (WGS) entry which is preliminary data.</text>
</comment>
<proteinExistence type="predicted"/>
<evidence type="ECO:0000313" key="4">
    <source>
        <dbReference type="Proteomes" id="UP001501231"/>
    </source>
</evidence>
<dbReference type="SUPFAM" id="SSF55961">
    <property type="entry name" value="Bet v1-like"/>
    <property type="match status" value="1"/>
</dbReference>
<feature type="region of interest" description="Disordered" evidence="1">
    <location>
        <begin position="269"/>
        <end position="434"/>
    </location>
</feature>
<dbReference type="Proteomes" id="UP001501231">
    <property type="component" value="Unassembled WGS sequence"/>
</dbReference>
<dbReference type="RefSeq" id="WP_344587444.1">
    <property type="nucleotide sequence ID" value="NZ_BAAARW010000003.1"/>
</dbReference>
<dbReference type="InterPro" id="IPR005031">
    <property type="entry name" value="COQ10_START"/>
</dbReference>
<feature type="domain" description="Coenzyme Q-binding protein COQ10 START" evidence="2">
    <location>
        <begin position="122"/>
        <end position="243"/>
    </location>
</feature>